<evidence type="ECO:0000259" key="6">
    <source>
        <dbReference type="PROSITE" id="PS51186"/>
    </source>
</evidence>
<dbReference type="GO" id="GO:0005840">
    <property type="term" value="C:ribosome"/>
    <property type="evidence" value="ECO:0007669"/>
    <property type="project" value="UniProtKB-KW"/>
</dbReference>
<dbReference type="AlphaFoldDB" id="A0A9E2KS46"/>
<protein>
    <submittedName>
        <fullName evidence="7">Ribosomal protein S18-alanine N-acetyltransferase</fullName>
    </submittedName>
</protein>
<keyword evidence="2" id="KW-0963">Cytoplasm</keyword>
<dbReference type="SUPFAM" id="SSF55729">
    <property type="entry name" value="Acyl-CoA N-acyltransferases (Nat)"/>
    <property type="match status" value="1"/>
</dbReference>
<keyword evidence="5" id="KW-0472">Membrane</keyword>
<dbReference type="Pfam" id="PF00583">
    <property type="entry name" value="Acetyltransf_1"/>
    <property type="match status" value="1"/>
</dbReference>
<keyword evidence="5" id="KW-0812">Transmembrane</keyword>
<keyword evidence="3" id="KW-0808">Transferase</keyword>
<evidence type="ECO:0000313" key="7">
    <source>
        <dbReference type="EMBL" id="MBU3829119.1"/>
    </source>
</evidence>
<evidence type="ECO:0000313" key="8">
    <source>
        <dbReference type="Proteomes" id="UP000823844"/>
    </source>
</evidence>
<dbReference type="PROSITE" id="PS51186">
    <property type="entry name" value="GNAT"/>
    <property type="match status" value="1"/>
</dbReference>
<reference evidence="7" key="1">
    <citation type="journal article" date="2021" name="PeerJ">
        <title>Extensive microbial diversity within the chicken gut microbiome revealed by metagenomics and culture.</title>
        <authorList>
            <person name="Gilroy R."/>
            <person name="Ravi A."/>
            <person name="Getino M."/>
            <person name="Pursley I."/>
            <person name="Horton D.L."/>
            <person name="Alikhan N.F."/>
            <person name="Baker D."/>
            <person name="Gharbi K."/>
            <person name="Hall N."/>
            <person name="Watson M."/>
            <person name="Adriaenssens E.M."/>
            <person name="Foster-Nyarko E."/>
            <person name="Jarju S."/>
            <person name="Secka A."/>
            <person name="Antonio M."/>
            <person name="Oren A."/>
            <person name="Chaudhuri R.R."/>
            <person name="La Ragione R."/>
            <person name="Hildebrand F."/>
            <person name="Pallen M.J."/>
        </authorList>
    </citation>
    <scope>NUCLEOTIDE SEQUENCE</scope>
    <source>
        <strain evidence="7">F6-686</strain>
    </source>
</reference>
<keyword evidence="7" id="KW-0689">Ribosomal protein</keyword>
<dbReference type="NCBIfam" id="TIGR01575">
    <property type="entry name" value="rimI"/>
    <property type="match status" value="1"/>
</dbReference>
<dbReference type="InterPro" id="IPR000182">
    <property type="entry name" value="GNAT_dom"/>
</dbReference>
<gene>
    <name evidence="7" type="primary">rimI</name>
    <name evidence="7" type="ORF">H9806_08415</name>
</gene>
<dbReference type="InterPro" id="IPR050680">
    <property type="entry name" value="YpeA/RimI_acetyltransf"/>
</dbReference>
<dbReference type="Gene3D" id="3.40.630.30">
    <property type="match status" value="1"/>
</dbReference>
<keyword evidence="5" id="KW-1133">Transmembrane helix</keyword>
<evidence type="ECO:0000256" key="5">
    <source>
        <dbReference type="SAM" id="Phobius"/>
    </source>
</evidence>
<evidence type="ECO:0000256" key="3">
    <source>
        <dbReference type="ARBA" id="ARBA00022679"/>
    </source>
</evidence>
<proteinExistence type="inferred from homology"/>
<dbReference type="InterPro" id="IPR016181">
    <property type="entry name" value="Acyl_CoA_acyltransferase"/>
</dbReference>
<dbReference type="PANTHER" id="PTHR43420">
    <property type="entry name" value="ACETYLTRANSFERASE"/>
    <property type="match status" value="1"/>
</dbReference>
<comment type="caution">
    <text evidence="7">The sequence shown here is derived from an EMBL/GenBank/DDBJ whole genome shotgun (WGS) entry which is preliminary data.</text>
</comment>
<feature type="transmembrane region" description="Helical" evidence="5">
    <location>
        <begin position="78"/>
        <end position="97"/>
    </location>
</feature>
<reference evidence="7" key="2">
    <citation type="submission" date="2021-04" db="EMBL/GenBank/DDBJ databases">
        <authorList>
            <person name="Gilroy R."/>
        </authorList>
    </citation>
    <scope>NUCLEOTIDE SEQUENCE</scope>
    <source>
        <strain evidence="7">F6-686</strain>
    </source>
</reference>
<dbReference type="GO" id="GO:0008080">
    <property type="term" value="F:N-acetyltransferase activity"/>
    <property type="evidence" value="ECO:0007669"/>
    <property type="project" value="InterPro"/>
</dbReference>
<evidence type="ECO:0000256" key="2">
    <source>
        <dbReference type="ARBA" id="ARBA00022490"/>
    </source>
</evidence>
<evidence type="ECO:0000256" key="4">
    <source>
        <dbReference type="ARBA" id="ARBA00023315"/>
    </source>
</evidence>
<sequence length="193" mass="22751">MLKKFKHLNAFFHPEVNRLNMLFSPFVTTIGSERFQIMQACDNDIPALLELEKQVYSGQTPWDSFSFKTELRKKSNSLYLVVYSASTLVAFIGARFYPRETHITNVAVNPQYQGRHIGRRLLEMIIERARKNKSELVSLEVRIDNDRAKNLYQSLGFEAAFIRKNYYQDVHKDAVNMILWLTPHKIKRRKFTF</sequence>
<accession>A0A9E2KS46</accession>
<dbReference type="Proteomes" id="UP000823844">
    <property type="component" value="Unassembled WGS sequence"/>
</dbReference>
<organism evidence="7 8">
    <name type="scientific">Candidatus Lactobacillus pullistercoris</name>
    <dbReference type="NCBI Taxonomy" id="2838636"/>
    <lineage>
        <taxon>Bacteria</taxon>
        <taxon>Bacillati</taxon>
        <taxon>Bacillota</taxon>
        <taxon>Bacilli</taxon>
        <taxon>Lactobacillales</taxon>
        <taxon>Lactobacillaceae</taxon>
        <taxon>Lactobacillus</taxon>
    </lineage>
</organism>
<dbReference type="CDD" id="cd04301">
    <property type="entry name" value="NAT_SF"/>
    <property type="match status" value="1"/>
</dbReference>
<comment type="similarity">
    <text evidence="1">Belongs to the acetyltransferase family. RimI subfamily.</text>
</comment>
<name>A0A9E2KS46_9LACO</name>
<dbReference type="PANTHER" id="PTHR43420:SF44">
    <property type="entry name" value="ACETYLTRANSFERASE YPEA"/>
    <property type="match status" value="1"/>
</dbReference>
<keyword evidence="4" id="KW-0012">Acyltransferase</keyword>
<evidence type="ECO:0000256" key="1">
    <source>
        <dbReference type="ARBA" id="ARBA00005395"/>
    </source>
</evidence>
<dbReference type="InterPro" id="IPR006464">
    <property type="entry name" value="AcTrfase_RimI/Ard1"/>
</dbReference>
<dbReference type="EMBL" id="JAHLFT010000108">
    <property type="protein sequence ID" value="MBU3829119.1"/>
    <property type="molecule type" value="Genomic_DNA"/>
</dbReference>
<keyword evidence="7" id="KW-0687">Ribonucleoprotein</keyword>
<feature type="domain" description="N-acetyltransferase" evidence="6">
    <location>
        <begin position="33"/>
        <end position="182"/>
    </location>
</feature>